<name>G9QN45_9BACI</name>
<gene>
    <name evidence="1" type="ORF">HMPREF1015_00962</name>
</gene>
<proteinExistence type="predicted"/>
<keyword evidence="2" id="KW-1185">Reference proteome</keyword>
<dbReference type="EMBL" id="ACWF01000123">
    <property type="protein sequence ID" value="EHL76561.1"/>
    <property type="molecule type" value="Genomic_DNA"/>
</dbReference>
<dbReference type="AlphaFoldDB" id="G9QN45"/>
<dbReference type="Proteomes" id="UP000011747">
    <property type="component" value="Unassembled WGS sequence"/>
</dbReference>
<evidence type="ECO:0000313" key="1">
    <source>
        <dbReference type="EMBL" id="EHL76561.1"/>
    </source>
</evidence>
<accession>G9QN45</accession>
<reference evidence="1 2" key="1">
    <citation type="submission" date="2011-09" db="EMBL/GenBank/DDBJ databases">
        <title>The Genome Sequence of Bacillus smithii 7_3_47FAA.</title>
        <authorList>
            <consortium name="The Broad Institute Genome Sequencing Platform"/>
            <person name="Earl A."/>
            <person name="Ward D."/>
            <person name="Feldgarden M."/>
            <person name="Gevers D."/>
            <person name="Daigneault M."/>
            <person name="Strauss J."/>
            <person name="Allen-Vercoe E."/>
            <person name="Young S.K."/>
            <person name="Zeng Q."/>
            <person name="Gargeya S."/>
            <person name="Fitzgerald M."/>
            <person name="Haas B."/>
            <person name="Abouelleil A."/>
            <person name="Alvarado L."/>
            <person name="Arachchi H.M."/>
            <person name="Berlin A."/>
            <person name="Brown A."/>
            <person name="Chapman S.B."/>
            <person name="Chen Z."/>
            <person name="Dunbar C."/>
            <person name="Freedman E."/>
            <person name="Gearin G."/>
            <person name="Goldberg J."/>
            <person name="Griggs A."/>
            <person name="Gujja S."/>
            <person name="Heiman D."/>
            <person name="Howarth C."/>
            <person name="Larson L."/>
            <person name="Lui A."/>
            <person name="MacDonald P.J.P."/>
            <person name="Montmayeur A."/>
            <person name="Murphy C."/>
            <person name="Neiman D."/>
            <person name="Pearson M."/>
            <person name="Priest M."/>
            <person name="Roberts A."/>
            <person name="Saif S."/>
            <person name="Shea T."/>
            <person name="Shenoy N."/>
            <person name="Sisk P."/>
            <person name="Stolte C."/>
            <person name="Sykes S."/>
            <person name="Wortman J."/>
            <person name="Nusbaum C."/>
            <person name="Birren B."/>
        </authorList>
    </citation>
    <scope>NUCLEOTIDE SEQUENCE [LARGE SCALE GENOMIC DNA]</scope>
    <source>
        <strain evidence="1 2">7_3_47FAA</strain>
    </source>
</reference>
<dbReference type="HOGENOM" id="CLU_2300132_0_0_9"/>
<protein>
    <submittedName>
        <fullName evidence="1">Uncharacterized protein</fullName>
    </submittedName>
</protein>
<sequence length="100" mass="11561">MIIWEKQRPEMPTRSATTRQSKKTVILKSLIMLKWKQKSCVKKSGIKGIGDVLFYQLNNFNIKKIMNIHNIHNHIVDIILKSTSRDGLVLFVCARHGCNL</sequence>
<organism evidence="1 2">
    <name type="scientific">Bacillus smithii 7_3_47FAA</name>
    <dbReference type="NCBI Taxonomy" id="665952"/>
    <lineage>
        <taxon>Bacteria</taxon>
        <taxon>Bacillati</taxon>
        <taxon>Bacillota</taxon>
        <taxon>Bacilli</taxon>
        <taxon>Bacillales</taxon>
        <taxon>Bacillaceae</taxon>
        <taxon>Bacillus</taxon>
    </lineage>
</organism>
<evidence type="ECO:0000313" key="2">
    <source>
        <dbReference type="Proteomes" id="UP000011747"/>
    </source>
</evidence>
<comment type="caution">
    <text evidence="1">The sequence shown here is derived from an EMBL/GenBank/DDBJ whole genome shotgun (WGS) entry which is preliminary data.</text>
</comment>